<accession>G6EAU2</accession>
<dbReference type="PATRIC" id="fig|1088721.3.peg.1471"/>
<dbReference type="AlphaFoldDB" id="G6EAU2"/>
<dbReference type="RefSeq" id="WP_007012405.1">
    <property type="nucleotide sequence ID" value="NZ_AGFM01000017.1"/>
</dbReference>
<dbReference type="EMBL" id="AGFM01000017">
    <property type="protein sequence ID" value="EHJ61729.1"/>
    <property type="molecule type" value="Genomic_DNA"/>
</dbReference>
<dbReference type="PROSITE" id="PS00061">
    <property type="entry name" value="ADH_SHORT"/>
    <property type="match status" value="1"/>
</dbReference>
<proteinExistence type="inferred from homology"/>
<dbReference type="eggNOG" id="COG1028">
    <property type="taxonomic scope" value="Bacteria"/>
</dbReference>
<organism evidence="3 4">
    <name type="scientific">Novosphingobium pentaromativorans US6-1</name>
    <dbReference type="NCBI Taxonomy" id="1088721"/>
    <lineage>
        <taxon>Bacteria</taxon>
        <taxon>Pseudomonadati</taxon>
        <taxon>Pseudomonadota</taxon>
        <taxon>Alphaproteobacteria</taxon>
        <taxon>Sphingomonadales</taxon>
        <taxon>Sphingomonadaceae</taxon>
        <taxon>Novosphingobium</taxon>
    </lineage>
</organism>
<keyword evidence="4" id="KW-1185">Reference proteome</keyword>
<name>G6EAU2_9SPHN</name>
<dbReference type="PRINTS" id="PR00080">
    <property type="entry name" value="SDRFAMILY"/>
</dbReference>
<comment type="caution">
    <text evidence="3">The sequence shown here is derived from an EMBL/GenBank/DDBJ whole genome shotgun (WGS) entry which is preliminary data.</text>
</comment>
<dbReference type="Pfam" id="PF13561">
    <property type="entry name" value="adh_short_C2"/>
    <property type="match status" value="1"/>
</dbReference>
<comment type="similarity">
    <text evidence="1">Belongs to the short-chain dehydrogenases/reductases (SDR) family.</text>
</comment>
<dbReference type="Gene3D" id="3.40.50.720">
    <property type="entry name" value="NAD(P)-binding Rossmann-like Domain"/>
    <property type="match status" value="1"/>
</dbReference>
<dbReference type="Proteomes" id="UP000004030">
    <property type="component" value="Unassembled WGS sequence"/>
</dbReference>
<dbReference type="PRINTS" id="PR00081">
    <property type="entry name" value="GDHRDH"/>
</dbReference>
<evidence type="ECO:0000313" key="3">
    <source>
        <dbReference type="EMBL" id="EHJ61729.1"/>
    </source>
</evidence>
<dbReference type="KEGG" id="npn:JI59_12715"/>
<dbReference type="FunFam" id="3.40.50.720:FF:000084">
    <property type="entry name" value="Short-chain dehydrogenase reductase"/>
    <property type="match status" value="1"/>
</dbReference>
<evidence type="ECO:0000256" key="1">
    <source>
        <dbReference type="ARBA" id="ARBA00006484"/>
    </source>
</evidence>
<protein>
    <recommendedName>
        <fullName evidence="5">Short-chain dehydrogenase/reductase SDR</fullName>
    </recommendedName>
</protein>
<evidence type="ECO:0000313" key="4">
    <source>
        <dbReference type="Proteomes" id="UP000004030"/>
    </source>
</evidence>
<dbReference type="InterPro" id="IPR020904">
    <property type="entry name" value="Sc_DH/Rdtase_CS"/>
</dbReference>
<dbReference type="PANTHER" id="PTHR43639">
    <property type="entry name" value="OXIDOREDUCTASE, SHORT-CHAIN DEHYDROGENASE/REDUCTASE FAMILY (AFU_ORTHOLOGUE AFUA_5G02870)"/>
    <property type="match status" value="1"/>
</dbReference>
<sequence>MGRLTGKVAIVTGAGAAGNIGFAICDAFLREGAAGVVATDLSADHAEEISDQMAQSHGAGRFLFLQHNVAKADDWARVCQATIDEFGGLDVLVNNAGISLHGSIMDLPKEDLDRVMEVNFGAIVLGMKACVPALGQSRERHRGGGSIINTLSVGAYMPNTMSFAYSASKAAARMLTLCAADEFGPQGIRVNSVHPGVTKTPMIERGMQSMVKAGRYKDEADAERGLGQHSPLGIVSDPEDLAHAFVYLASDEARFVTGQAFVHDGGIRRQL</sequence>
<gene>
    <name evidence="3" type="ORF">NSU_1490</name>
</gene>
<dbReference type="STRING" id="1088721.JI59_12715"/>
<dbReference type="InterPro" id="IPR036291">
    <property type="entry name" value="NAD(P)-bd_dom_sf"/>
</dbReference>
<dbReference type="GO" id="GO:0016491">
    <property type="term" value="F:oxidoreductase activity"/>
    <property type="evidence" value="ECO:0007669"/>
    <property type="project" value="UniProtKB-KW"/>
</dbReference>
<dbReference type="InterPro" id="IPR002347">
    <property type="entry name" value="SDR_fam"/>
</dbReference>
<keyword evidence="2" id="KW-0560">Oxidoreductase</keyword>
<dbReference type="PANTHER" id="PTHR43639:SF1">
    <property type="entry name" value="SHORT-CHAIN DEHYDROGENASE_REDUCTASE FAMILY PROTEIN"/>
    <property type="match status" value="1"/>
</dbReference>
<evidence type="ECO:0000256" key="2">
    <source>
        <dbReference type="ARBA" id="ARBA00023002"/>
    </source>
</evidence>
<reference evidence="3 4" key="1">
    <citation type="journal article" date="2012" name="J. Bacteriol.">
        <title>Genome sequence of benzo(a)pyrene-degrading bacterium Novosphingobium pentaromativorans US6-1.</title>
        <authorList>
            <person name="Luo Y.R."/>
            <person name="Kang S.G."/>
            <person name="Kim S.J."/>
            <person name="Kim M.R."/>
            <person name="Li N."/>
            <person name="Lee J.H."/>
            <person name="Kwon K.K."/>
        </authorList>
    </citation>
    <scope>NUCLEOTIDE SEQUENCE [LARGE SCALE GENOMIC DNA]</scope>
    <source>
        <strain evidence="3 4">US6-1</strain>
    </source>
</reference>
<evidence type="ECO:0008006" key="5">
    <source>
        <dbReference type="Google" id="ProtNLM"/>
    </source>
</evidence>
<dbReference type="SUPFAM" id="SSF51735">
    <property type="entry name" value="NAD(P)-binding Rossmann-fold domains"/>
    <property type="match status" value="1"/>
</dbReference>
<dbReference type="OrthoDB" id="7499742at2"/>